<evidence type="ECO:0000256" key="1">
    <source>
        <dbReference type="ARBA" id="ARBA00008791"/>
    </source>
</evidence>
<dbReference type="PANTHER" id="PTHR46268:SF6">
    <property type="entry name" value="UNIVERSAL STRESS PROTEIN UP12"/>
    <property type="match status" value="1"/>
</dbReference>
<dbReference type="PANTHER" id="PTHR46268">
    <property type="entry name" value="STRESS RESPONSE PROTEIN NHAX"/>
    <property type="match status" value="1"/>
</dbReference>
<sequence length="143" mass="15868">MYSNILIPMDPDHADLFDAQVKVAQRLLAAGGTISTLYVNQNYVHHVLAATSSERPTEIEQAILQQVKALFEAEIPEEQRGHVYSRRGVVHDEIVKKAKSIGADLIIMAACKKPLERYFLGSNTRKVMTDASCSVFVQRQIGG</sequence>
<keyword evidence="4" id="KW-1185">Reference proteome</keyword>
<dbReference type="PRINTS" id="PR01438">
    <property type="entry name" value="UNVRSLSTRESS"/>
</dbReference>
<dbReference type="InterPro" id="IPR006015">
    <property type="entry name" value="Universal_stress_UspA"/>
</dbReference>
<protein>
    <submittedName>
        <fullName evidence="3">Universal stress protein UspA</fullName>
    </submittedName>
</protein>
<evidence type="ECO:0000259" key="2">
    <source>
        <dbReference type="Pfam" id="PF00582"/>
    </source>
</evidence>
<dbReference type="EMBL" id="BMIJ01000007">
    <property type="protein sequence ID" value="GGC04776.1"/>
    <property type="molecule type" value="Genomic_DNA"/>
</dbReference>
<accession>A0ABQ1KN90</accession>
<evidence type="ECO:0000313" key="4">
    <source>
        <dbReference type="Proteomes" id="UP000629025"/>
    </source>
</evidence>
<dbReference type="Gene3D" id="3.40.50.620">
    <property type="entry name" value="HUPs"/>
    <property type="match status" value="1"/>
</dbReference>
<comment type="similarity">
    <text evidence="1">Belongs to the universal stress protein A family.</text>
</comment>
<dbReference type="InterPro" id="IPR014729">
    <property type="entry name" value="Rossmann-like_a/b/a_fold"/>
</dbReference>
<reference evidence="4" key="1">
    <citation type="journal article" date="2019" name="Int. J. Syst. Evol. Microbiol.">
        <title>The Global Catalogue of Microorganisms (GCM) 10K type strain sequencing project: providing services to taxonomists for standard genome sequencing and annotation.</title>
        <authorList>
            <consortium name="The Broad Institute Genomics Platform"/>
            <consortium name="The Broad Institute Genome Sequencing Center for Infectious Disease"/>
            <person name="Wu L."/>
            <person name="Ma J."/>
        </authorList>
    </citation>
    <scope>NUCLEOTIDE SEQUENCE [LARGE SCALE GENOMIC DNA]</scope>
    <source>
        <strain evidence="4">CGMCC 1.15341</strain>
    </source>
</reference>
<evidence type="ECO:0000313" key="3">
    <source>
        <dbReference type="EMBL" id="GGC04776.1"/>
    </source>
</evidence>
<dbReference type="Pfam" id="PF00582">
    <property type="entry name" value="Usp"/>
    <property type="match status" value="1"/>
</dbReference>
<proteinExistence type="inferred from homology"/>
<comment type="caution">
    <text evidence="3">The sequence shown here is derived from an EMBL/GenBank/DDBJ whole genome shotgun (WGS) entry which is preliminary data.</text>
</comment>
<name>A0ABQ1KN90_9GAMM</name>
<dbReference type="Proteomes" id="UP000629025">
    <property type="component" value="Unassembled WGS sequence"/>
</dbReference>
<feature type="domain" description="UspA" evidence="2">
    <location>
        <begin position="1"/>
        <end position="137"/>
    </location>
</feature>
<gene>
    <name evidence="3" type="ORF">GCM10011352_33670</name>
</gene>
<dbReference type="CDD" id="cd00293">
    <property type="entry name" value="USP-like"/>
    <property type="match status" value="1"/>
</dbReference>
<dbReference type="InterPro" id="IPR006016">
    <property type="entry name" value="UspA"/>
</dbReference>
<organism evidence="3 4">
    <name type="scientific">Marinobacterium zhoushanense</name>
    <dbReference type="NCBI Taxonomy" id="1679163"/>
    <lineage>
        <taxon>Bacteria</taxon>
        <taxon>Pseudomonadati</taxon>
        <taxon>Pseudomonadota</taxon>
        <taxon>Gammaproteobacteria</taxon>
        <taxon>Oceanospirillales</taxon>
        <taxon>Oceanospirillaceae</taxon>
        <taxon>Marinobacterium</taxon>
    </lineage>
</organism>
<dbReference type="RefSeq" id="WP_188750459.1">
    <property type="nucleotide sequence ID" value="NZ_BMIJ01000007.1"/>
</dbReference>
<dbReference type="SUPFAM" id="SSF52402">
    <property type="entry name" value="Adenine nucleotide alpha hydrolases-like"/>
    <property type="match status" value="1"/>
</dbReference>